<proteinExistence type="predicted"/>
<gene>
    <name evidence="1" type="ORF">SCORR_v1c01260</name>
</gene>
<name>A0A222ENB3_9MOLU</name>
<organism evidence="1 2">
    <name type="scientific">Spiroplasma corruscae</name>
    <dbReference type="NCBI Taxonomy" id="216934"/>
    <lineage>
        <taxon>Bacteria</taxon>
        <taxon>Bacillati</taxon>
        <taxon>Mycoplasmatota</taxon>
        <taxon>Mollicutes</taxon>
        <taxon>Entomoplasmatales</taxon>
        <taxon>Spiroplasmataceae</taxon>
        <taxon>Spiroplasma</taxon>
    </lineage>
</organism>
<accession>A0A222ENB3</accession>
<dbReference type="Proteomes" id="UP000203229">
    <property type="component" value="Chromosome"/>
</dbReference>
<dbReference type="RefSeq" id="WP_094048157.1">
    <property type="nucleotide sequence ID" value="NZ_CP022535.1"/>
</dbReference>
<evidence type="ECO:0000313" key="1">
    <source>
        <dbReference type="EMBL" id="ASP27901.1"/>
    </source>
</evidence>
<evidence type="ECO:0000313" key="2">
    <source>
        <dbReference type="Proteomes" id="UP000203229"/>
    </source>
</evidence>
<dbReference type="AlphaFoldDB" id="A0A222ENB3"/>
<reference evidence="1 2" key="1">
    <citation type="submission" date="2017-07" db="EMBL/GenBank/DDBJ databases">
        <title>Complete genome sequence of Spiroplasma corruscae EC-1 (DSM 19793).</title>
        <authorList>
            <person name="Tsai Y.-M."/>
            <person name="Lo W.-S."/>
            <person name="Kuo C.-H."/>
        </authorList>
    </citation>
    <scope>NUCLEOTIDE SEQUENCE [LARGE SCALE GENOMIC DNA]</scope>
    <source>
        <strain evidence="1 2">EC-1</strain>
    </source>
</reference>
<dbReference type="KEGG" id="scou:SCORR_v1c01260"/>
<dbReference type="EMBL" id="CP022535">
    <property type="protein sequence ID" value="ASP27901.1"/>
    <property type="molecule type" value="Genomic_DNA"/>
</dbReference>
<keyword evidence="2" id="KW-1185">Reference proteome</keyword>
<sequence>MRKILSILGFCFITTVTSSQTISCWNTYNNDVANDYFHDLNNIENKELGDIEGINELPTKKDILEAIDKNNGNANQYTKNIDYLNLENLTTKSAKLIPAEKSDFKNFAELTFNYIKK</sequence>
<protein>
    <submittedName>
        <fullName evidence="1">Uncharacterized protein</fullName>
    </submittedName>
</protein>